<dbReference type="EMBL" id="ADBL01002637">
    <property type="status" value="NOT_ANNOTATED_CDS"/>
    <property type="molecule type" value="Genomic_DNA"/>
</dbReference>
<dbReference type="InterPro" id="IPR011051">
    <property type="entry name" value="RmlC_Cupin_sf"/>
</dbReference>
<evidence type="ECO:0000313" key="10">
    <source>
        <dbReference type="Proteomes" id="UP000011715"/>
    </source>
</evidence>
<dbReference type="SUPFAM" id="SSF51182">
    <property type="entry name" value="RmlC-like cupins"/>
    <property type="match status" value="1"/>
</dbReference>
<dbReference type="GO" id="GO:0005634">
    <property type="term" value="C:nucleus"/>
    <property type="evidence" value="ECO:0007669"/>
    <property type="project" value="UniProtKB-SubCell"/>
</dbReference>
<dbReference type="STRING" id="644358.A0A0C4EC29"/>
<dbReference type="Gene3D" id="2.60.120.10">
    <property type="entry name" value="Jelly Rolls"/>
    <property type="match status" value="1"/>
</dbReference>
<keyword evidence="3" id="KW-0238">DNA-binding</keyword>
<dbReference type="Proteomes" id="UP000011715">
    <property type="component" value="Unassembled WGS sequence"/>
</dbReference>
<evidence type="ECO:0000256" key="6">
    <source>
        <dbReference type="ARBA" id="ARBA00075033"/>
    </source>
</evidence>
<accession>A0A0C4EC29</accession>
<dbReference type="EnsemblFungi" id="MAPG_10242T0">
    <property type="protein sequence ID" value="MAPG_10242T0"/>
    <property type="gene ID" value="MAPG_10242"/>
</dbReference>
<dbReference type="GO" id="GO:0019237">
    <property type="term" value="F:centromeric DNA binding"/>
    <property type="evidence" value="ECO:0007669"/>
    <property type="project" value="InterPro"/>
</dbReference>
<feature type="domain" description="Mif2/CENP-C cupin" evidence="7">
    <location>
        <begin position="18"/>
        <end position="102"/>
    </location>
</feature>
<organism evidence="9 10">
    <name type="scientific">Magnaporthiopsis poae (strain ATCC 64411 / 73-15)</name>
    <name type="common">Kentucky bluegrass fungus</name>
    <name type="synonym">Magnaporthe poae</name>
    <dbReference type="NCBI Taxonomy" id="644358"/>
    <lineage>
        <taxon>Eukaryota</taxon>
        <taxon>Fungi</taxon>
        <taxon>Dikarya</taxon>
        <taxon>Ascomycota</taxon>
        <taxon>Pezizomycotina</taxon>
        <taxon>Sordariomycetes</taxon>
        <taxon>Sordariomycetidae</taxon>
        <taxon>Magnaporthales</taxon>
        <taxon>Magnaporthaceae</taxon>
        <taxon>Magnaporthiopsis</taxon>
    </lineage>
</organism>
<reference evidence="8" key="3">
    <citation type="submission" date="2011-03" db="EMBL/GenBank/DDBJ databases">
        <title>Annotation of Magnaporthe poae ATCC 64411.</title>
        <authorList>
            <person name="Ma L.-J."/>
            <person name="Dead R."/>
            <person name="Young S.K."/>
            <person name="Zeng Q."/>
            <person name="Gargeya S."/>
            <person name="Fitzgerald M."/>
            <person name="Haas B."/>
            <person name="Abouelleil A."/>
            <person name="Alvarado L."/>
            <person name="Arachchi H.M."/>
            <person name="Berlin A."/>
            <person name="Brown A."/>
            <person name="Chapman S.B."/>
            <person name="Chen Z."/>
            <person name="Dunbar C."/>
            <person name="Freedman E."/>
            <person name="Gearin G."/>
            <person name="Gellesch M."/>
            <person name="Goldberg J."/>
            <person name="Griggs A."/>
            <person name="Gujja S."/>
            <person name="Heiman D."/>
            <person name="Howarth C."/>
            <person name="Larson L."/>
            <person name="Lui A."/>
            <person name="MacDonald P.J.P."/>
            <person name="Mehta T."/>
            <person name="Montmayeur A."/>
            <person name="Murphy C."/>
            <person name="Neiman D."/>
            <person name="Pearson M."/>
            <person name="Priest M."/>
            <person name="Roberts A."/>
            <person name="Saif S."/>
            <person name="Shea T."/>
            <person name="Shenoy N."/>
            <person name="Sisk P."/>
            <person name="Stolte C."/>
            <person name="Sykes S."/>
            <person name="Yandava C."/>
            <person name="Wortman J."/>
            <person name="Nusbaum C."/>
            <person name="Birren B."/>
        </authorList>
    </citation>
    <scope>NUCLEOTIDE SEQUENCE</scope>
    <source>
        <strain evidence="8">ATCC 64411</strain>
    </source>
</reference>
<comment type="similarity">
    <text evidence="2">Belongs to the CENP-C/MIF2 family.</text>
</comment>
<keyword evidence="4" id="KW-0539">Nucleus</keyword>
<dbReference type="eggNOG" id="ENOG502S47H">
    <property type="taxonomic scope" value="Eukaryota"/>
</dbReference>
<dbReference type="PANTHER" id="PTHR16684:SF11">
    <property type="entry name" value="CENTROMERE PROTEIN C"/>
    <property type="match status" value="1"/>
</dbReference>
<comment type="function">
    <text evidence="5">Component of the kinetochore, a multiprotein complex that assembles on centromeric DNA and attaches chromosomes to spindle microtubules, mediating chromosome segregation and sister chromatid segregation during meiosis and mitosis. Component of the inner kinetochore constitutive centromere-associated network (CCAN), which serves as a structural platform for outer kinetochore assembly.</text>
</comment>
<dbReference type="EMBL" id="GL876977">
    <property type="protein sequence ID" value="KLU91725.1"/>
    <property type="molecule type" value="Genomic_DNA"/>
</dbReference>
<comment type="subcellular location">
    <subcellularLocation>
        <location evidence="1">Nucleus</location>
    </subcellularLocation>
</comment>
<dbReference type="CDD" id="cd06993">
    <property type="entry name" value="cupin_CENP-C_C"/>
    <property type="match status" value="1"/>
</dbReference>
<dbReference type="GO" id="GO:0051382">
    <property type="term" value="P:kinetochore assembly"/>
    <property type="evidence" value="ECO:0007669"/>
    <property type="project" value="InterPro"/>
</dbReference>
<sequence>MAYSNRAIQTREILGSTFRFTKTLSLPFFGTGVVDLPPGSEKKAKNSRKMHMTFIVHSGRVTVMVNESTFSIGKGGMWFVPRGNYYSIANEGNKLARIFFAQACEITRDPPQEESEAATGE</sequence>
<reference evidence="10" key="1">
    <citation type="submission" date="2010-05" db="EMBL/GenBank/DDBJ databases">
        <title>The genome sequence of Magnaporthe poae strain ATCC 64411.</title>
        <authorList>
            <person name="Ma L.-J."/>
            <person name="Dead R."/>
            <person name="Young S."/>
            <person name="Zeng Q."/>
            <person name="Koehrsen M."/>
            <person name="Alvarado L."/>
            <person name="Berlin A."/>
            <person name="Chapman S.B."/>
            <person name="Chen Z."/>
            <person name="Freedman E."/>
            <person name="Gellesch M."/>
            <person name="Goldberg J."/>
            <person name="Griggs A."/>
            <person name="Gujja S."/>
            <person name="Heilman E.R."/>
            <person name="Heiman D."/>
            <person name="Hepburn T."/>
            <person name="Howarth C."/>
            <person name="Jen D."/>
            <person name="Larson L."/>
            <person name="Mehta T."/>
            <person name="Neiman D."/>
            <person name="Pearson M."/>
            <person name="Roberts A."/>
            <person name="Saif S."/>
            <person name="Shea T."/>
            <person name="Shenoy N."/>
            <person name="Sisk P."/>
            <person name="Stolte C."/>
            <person name="Sykes S."/>
            <person name="Walk T."/>
            <person name="White J."/>
            <person name="Yandava C."/>
            <person name="Haas B."/>
            <person name="Nusbaum C."/>
            <person name="Birren B."/>
        </authorList>
    </citation>
    <scope>NUCLEOTIDE SEQUENCE [LARGE SCALE GENOMIC DNA]</scope>
    <source>
        <strain evidence="10">ATCC 64411 / 73-15</strain>
    </source>
</reference>
<evidence type="ECO:0000256" key="3">
    <source>
        <dbReference type="ARBA" id="ARBA00023125"/>
    </source>
</evidence>
<dbReference type="VEuPathDB" id="FungiDB:MAPG_10242"/>
<keyword evidence="10" id="KW-1185">Reference proteome</keyword>
<dbReference type="FunFam" id="2.60.120.10:FF:000033">
    <property type="entry name" value="Centromere protein C 1"/>
    <property type="match status" value="1"/>
</dbReference>
<proteinExistence type="inferred from homology"/>
<evidence type="ECO:0000313" key="8">
    <source>
        <dbReference type="EMBL" id="KLU91725.1"/>
    </source>
</evidence>
<dbReference type="GO" id="GO:0051455">
    <property type="term" value="P:spindle attachment to meiosis I kinetochore"/>
    <property type="evidence" value="ECO:0007669"/>
    <property type="project" value="TreeGrafter"/>
</dbReference>
<dbReference type="PANTHER" id="PTHR16684">
    <property type="entry name" value="CENTROMERE PROTEIN C"/>
    <property type="match status" value="1"/>
</dbReference>
<evidence type="ECO:0000256" key="2">
    <source>
        <dbReference type="ARBA" id="ARBA00010291"/>
    </source>
</evidence>
<evidence type="ECO:0000256" key="1">
    <source>
        <dbReference type="ARBA" id="ARBA00004123"/>
    </source>
</evidence>
<protein>
    <recommendedName>
        <fullName evidence="6">CENP-C homolog</fullName>
    </recommendedName>
</protein>
<dbReference type="InterPro" id="IPR028386">
    <property type="entry name" value="CENP-C/Mif2/cnp3"/>
</dbReference>
<dbReference type="Pfam" id="PF11699">
    <property type="entry name" value="CENP-C_C"/>
    <property type="match status" value="1"/>
</dbReference>
<gene>
    <name evidence="8" type="ORF">MAPG_10242</name>
</gene>
<dbReference type="GO" id="GO:0000776">
    <property type="term" value="C:kinetochore"/>
    <property type="evidence" value="ECO:0007669"/>
    <property type="project" value="InterPro"/>
</dbReference>
<evidence type="ECO:0000256" key="5">
    <source>
        <dbReference type="ARBA" id="ARBA00057947"/>
    </source>
</evidence>
<dbReference type="AlphaFoldDB" id="A0A0C4EC29"/>
<dbReference type="InterPro" id="IPR014710">
    <property type="entry name" value="RmlC-like_jellyroll"/>
</dbReference>
<dbReference type="InterPro" id="IPR025974">
    <property type="entry name" value="Mif2/CENP-C_cupin"/>
</dbReference>
<evidence type="ECO:0000313" key="9">
    <source>
        <dbReference type="EnsemblFungi" id="MAPG_10242T0"/>
    </source>
</evidence>
<reference evidence="9" key="5">
    <citation type="submission" date="2015-06" db="UniProtKB">
        <authorList>
            <consortium name="EnsemblFungi"/>
        </authorList>
    </citation>
    <scope>IDENTIFICATION</scope>
    <source>
        <strain evidence="9">ATCC 64411</strain>
    </source>
</reference>
<reference evidence="8" key="2">
    <citation type="submission" date="2010-05" db="EMBL/GenBank/DDBJ databases">
        <title>The Genome Sequence of Magnaporthe poae strain ATCC 64411.</title>
        <authorList>
            <consortium name="The Broad Institute Genome Sequencing Platform"/>
            <consortium name="Broad Institute Genome Sequencing Center for Infectious Disease"/>
            <person name="Ma L.-J."/>
            <person name="Dead R."/>
            <person name="Young S."/>
            <person name="Zeng Q."/>
            <person name="Koehrsen M."/>
            <person name="Alvarado L."/>
            <person name="Berlin A."/>
            <person name="Chapman S.B."/>
            <person name="Chen Z."/>
            <person name="Freedman E."/>
            <person name="Gellesch M."/>
            <person name="Goldberg J."/>
            <person name="Griggs A."/>
            <person name="Gujja S."/>
            <person name="Heilman E.R."/>
            <person name="Heiman D."/>
            <person name="Hepburn T."/>
            <person name="Howarth C."/>
            <person name="Jen D."/>
            <person name="Larson L."/>
            <person name="Mehta T."/>
            <person name="Neiman D."/>
            <person name="Pearson M."/>
            <person name="Roberts A."/>
            <person name="Saif S."/>
            <person name="Shea T."/>
            <person name="Shenoy N."/>
            <person name="Sisk P."/>
            <person name="Stolte C."/>
            <person name="Sykes S."/>
            <person name="Walk T."/>
            <person name="White J."/>
            <person name="Yandava C."/>
            <person name="Haas B."/>
            <person name="Nusbaum C."/>
            <person name="Birren B."/>
        </authorList>
    </citation>
    <scope>NUCLEOTIDE SEQUENCE</scope>
    <source>
        <strain evidence="8">ATCC 64411</strain>
    </source>
</reference>
<dbReference type="GO" id="GO:0051315">
    <property type="term" value="P:attachment of mitotic spindle microtubules to kinetochore"/>
    <property type="evidence" value="ECO:0007669"/>
    <property type="project" value="TreeGrafter"/>
</dbReference>
<reference evidence="9" key="4">
    <citation type="journal article" date="2015" name="G3 (Bethesda)">
        <title>Genome sequences of three phytopathogenic species of the Magnaporthaceae family of fungi.</title>
        <authorList>
            <person name="Okagaki L.H."/>
            <person name="Nunes C.C."/>
            <person name="Sailsbery J."/>
            <person name="Clay B."/>
            <person name="Brown D."/>
            <person name="John T."/>
            <person name="Oh Y."/>
            <person name="Young N."/>
            <person name="Fitzgerald M."/>
            <person name="Haas B.J."/>
            <person name="Zeng Q."/>
            <person name="Young S."/>
            <person name="Adiconis X."/>
            <person name="Fan L."/>
            <person name="Levin J.Z."/>
            <person name="Mitchell T.K."/>
            <person name="Okubara P.A."/>
            <person name="Farman M.L."/>
            <person name="Kohn L.M."/>
            <person name="Birren B."/>
            <person name="Ma L.-J."/>
            <person name="Dean R.A."/>
        </authorList>
    </citation>
    <scope>NUCLEOTIDE SEQUENCE</scope>
    <source>
        <strain evidence="9">ATCC 64411 / 73-15</strain>
    </source>
</reference>
<evidence type="ECO:0000256" key="4">
    <source>
        <dbReference type="ARBA" id="ARBA00023242"/>
    </source>
</evidence>
<name>A0A0C4EC29_MAGP6</name>
<evidence type="ECO:0000259" key="7">
    <source>
        <dbReference type="Pfam" id="PF11699"/>
    </source>
</evidence>
<dbReference type="OrthoDB" id="1939643at2759"/>